<dbReference type="PANTHER" id="PTHR33794">
    <property type="entry name" value="BACILLOLYSIN"/>
    <property type="match status" value="1"/>
</dbReference>
<dbReference type="InterPro" id="IPR013856">
    <property type="entry name" value="Peptidase_M4_domain"/>
</dbReference>
<dbReference type="Proteomes" id="UP000027284">
    <property type="component" value="Unassembled WGS sequence"/>
</dbReference>
<keyword evidence="4 9" id="KW-0732">Signal</keyword>
<dbReference type="OrthoDB" id="291295at2"/>
<dbReference type="EC" id="3.4.24.-" evidence="9"/>
<evidence type="ECO:0000259" key="12">
    <source>
        <dbReference type="Pfam" id="PF07504"/>
    </source>
</evidence>
<dbReference type="Pfam" id="PF07504">
    <property type="entry name" value="FTP"/>
    <property type="match status" value="1"/>
</dbReference>
<dbReference type="Pfam" id="PF02868">
    <property type="entry name" value="Peptidase_M4_C"/>
    <property type="match status" value="1"/>
</dbReference>
<sequence length="636" mass="67787">MRKALTAFLVLTMASGAFAAVQQAPRHEQEGILSGMELSLASFDERGVPTFLAGNLGQVSGGDPVGASLAFLEEKRAVFLATGQEEFAFNRVQEDELGQIHVRFQQTFQGRPVVGAELIVHLEAASGKVLAINGKFVPASEIPTQPLLEAETALQAAAPAAGIASGTVVTAPELVYVPTDEGLRLAWQATVAYERDGEPYLDRVYADSDTGEFLGAEGLLHRALYRKIYTANNGTSLPGTLMFVEGGSSSDTTAMAAYNNSGITYNYYKTKFNRDSYDNAGAQLISTVHYGSNYNNAFWNGSQMVYGDGDGTTFGPFAKALDVVAHELTHAVTDRTAGLAYQNDSGALNEAMSDIFGAATEAYSAGGISSNTWKIGEACYTPATAGDALRYMNNPTADGYSRDYYPERLYAYNCTPSSSNDYCGVHGNSGVANLAFYLMVSGGSHPRAKTSIAVTSIGLSRAEQIFYRALTVYLTSSSTYVGARNATAQAATDLYGSTYATYVHKAWDAVGVPGGPVNMNETESNGSLSTANTIGTNGTNLQGFVGSSTDNDYFKIGVPAGKTLVVFMTPPSTKDYELYLYNSSGTTLASSTYGTGVREQVIWKNTGTATAYVYARVYGYSGAYSTTSPYYLKVIW</sequence>
<dbReference type="Gene3D" id="1.10.390.10">
    <property type="entry name" value="Neutral Protease Domain 2"/>
    <property type="match status" value="1"/>
</dbReference>
<feature type="domain" description="Peptidase M4 C-terminal" evidence="11">
    <location>
        <begin position="337"/>
        <end position="512"/>
    </location>
</feature>
<name>A0A062XTJ8_9BACT</name>
<accession>A0A062XTJ8</accession>
<dbReference type="PANTHER" id="PTHR33794:SF1">
    <property type="entry name" value="BACILLOLYSIN"/>
    <property type="match status" value="1"/>
</dbReference>
<dbReference type="CDD" id="cd09597">
    <property type="entry name" value="M4_TLP"/>
    <property type="match status" value="1"/>
</dbReference>
<dbReference type="EMBL" id="JMFG01000011">
    <property type="protein sequence ID" value="KDA54183.1"/>
    <property type="molecule type" value="Genomic_DNA"/>
</dbReference>
<organism evidence="13 14">
    <name type="scientific">Thermoanaerobaculum aquaticum</name>
    <dbReference type="NCBI Taxonomy" id="1312852"/>
    <lineage>
        <taxon>Bacteria</taxon>
        <taxon>Pseudomonadati</taxon>
        <taxon>Acidobacteriota</taxon>
        <taxon>Thermoanaerobaculia</taxon>
        <taxon>Thermoanaerobaculales</taxon>
        <taxon>Thermoanaerobaculaceae</taxon>
        <taxon>Thermoanaerobaculum</taxon>
    </lineage>
</organism>
<dbReference type="MEROPS" id="M04.018"/>
<comment type="cofactor">
    <cofactor evidence="9">
        <name>Zn(2+)</name>
        <dbReference type="ChEBI" id="CHEBI:29105"/>
    </cofactor>
</comment>
<dbReference type="Pfam" id="PF01447">
    <property type="entry name" value="Peptidase_M4"/>
    <property type="match status" value="1"/>
</dbReference>
<evidence type="ECO:0000313" key="14">
    <source>
        <dbReference type="Proteomes" id="UP000027284"/>
    </source>
</evidence>
<evidence type="ECO:0000256" key="9">
    <source>
        <dbReference type="RuleBase" id="RU366073"/>
    </source>
</evidence>
<dbReference type="InterPro" id="IPR001570">
    <property type="entry name" value="Peptidase_M4_C_domain"/>
</dbReference>
<evidence type="ECO:0000256" key="4">
    <source>
        <dbReference type="ARBA" id="ARBA00022729"/>
    </source>
</evidence>
<gene>
    <name evidence="13" type="ORF">EG19_01045</name>
</gene>
<evidence type="ECO:0000256" key="7">
    <source>
        <dbReference type="ARBA" id="ARBA00023049"/>
    </source>
</evidence>
<comment type="function">
    <text evidence="9">Extracellular zinc metalloprotease.</text>
</comment>
<feature type="chain" id="PRO_5023154733" description="Neutral metalloproteinase" evidence="9">
    <location>
        <begin position="20"/>
        <end position="636"/>
    </location>
</feature>
<keyword evidence="5 9" id="KW-0378">Hydrolase</keyword>
<evidence type="ECO:0000256" key="8">
    <source>
        <dbReference type="PIRSR" id="PIRSR623612-1"/>
    </source>
</evidence>
<feature type="signal peptide" evidence="9">
    <location>
        <begin position="1"/>
        <end position="19"/>
    </location>
</feature>
<dbReference type="GO" id="GO:0005576">
    <property type="term" value="C:extracellular region"/>
    <property type="evidence" value="ECO:0007669"/>
    <property type="project" value="UniProtKB-SubCell"/>
</dbReference>
<keyword evidence="3" id="KW-0479">Metal-binding</keyword>
<keyword evidence="6 9" id="KW-0862">Zinc</keyword>
<feature type="active site" description="Proton donor" evidence="8">
    <location>
        <position position="426"/>
    </location>
</feature>
<keyword evidence="2 9" id="KW-0645">Protease</keyword>
<dbReference type="AlphaFoldDB" id="A0A062XTJ8"/>
<dbReference type="GO" id="GO:0046872">
    <property type="term" value="F:metal ion binding"/>
    <property type="evidence" value="ECO:0007669"/>
    <property type="project" value="UniProtKB-UniRule"/>
</dbReference>
<feature type="domain" description="FTP" evidence="12">
    <location>
        <begin position="86"/>
        <end position="136"/>
    </location>
</feature>
<evidence type="ECO:0000313" key="13">
    <source>
        <dbReference type="EMBL" id="KDA54183.1"/>
    </source>
</evidence>
<dbReference type="SUPFAM" id="SSF55486">
    <property type="entry name" value="Metalloproteases ('zincins'), catalytic domain"/>
    <property type="match status" value="1"/>
</dbReference>
<dbReference type="PRINTS" id="PR00730">
    <property type="entry name" value="THERMOLYSIN"/>
</dbReference>
<protein>
    <recommendedName>
        <fullName evidence="9">Neutral metalloproteinase</fullName>
        <ecNumber evidence="9">3.4.24.-</ecNumber>
    </recommendedName>
</protein>
<dbReference type="Gene3D" id="2.60.120.380">
    <property type="match status" value="1"/>
</dbReference>
<proteinExistence type="inferred from homology"/>
<dbReference type="Gene3D" id="3.10.450.490">
    <property type="match status" value="1"/>
</dbReference>
<feature type="domain" description="Peptidase M4" evidence="10">
    <location>
        <begin position="228"/>
        <end position="334"/>
    </location>
</feature>
<evidence type="ECO:0000256" key="1">
    <source>
        <dbReference type="ARBA" id="ARBA00009388"/>
    </source>
</evidence>
<dbReference type="InterPro" id="IPR027268">
    <property type="entry name" value="Peptidase_M4/M1_CTD_sf"/>
</dbReference>
<dbReference type="Gene3D" id="3.10.170.10">
    <property type="match status" value="1"/>
</dbReference>
<evidence type="ECO:0000256" key="2">
    <source>
        <dbReference type="ARBA" id="ARBA00022670"/>
    </source>
</evidence>
<evidence type="ECO:0000259" key="10">
    <source>
        <dbReference type="Pfam" id="PF01447"/>
    </source>
</evidence>
<reference evidence="13 14" key="1">
    <citation type="submission" date="2014-04" db="EMBL/GenBank/DDBJ databases">
        <title>The Genome Sequence of Thermoanaerobaculum aquaticum MP-01, The First Cultivated Group 23 Acidobacterium.</title>
        <authorList>
            <person name="Stamps B.W."/>
            <person name="Losey N.A."/>
            <person name="Lawson P.A."/>
            <person name="Stevenson B.S."/>
        </authorList>
    </citation>
    <scope>NUCLEOTIDE SEQUENCE [LARGE SCALE GENOMIC DNA]</scope>
    <source>
        <strain evidence="13 14">MP-01</strain>
    </source>
</reference>
<evidence type="ECO:0000256" key="3">
    <source>
        <dbReference type="ARBA" id="ARBA00022723"/>
    </source>
</evidence>
<evidence type="ECO:0000256" key="5">
    <source>
        <dbReference type="ARBA" id="ARBA00022801"/>
    </source>
</evidence>
<dbReference type="GO" id="GO:0006508">
    <property type="term" value="P:proteolysis"/>
    <property type="evidence" value="ECO:0007669"/>
    <property type="project" value="UniProtKB-KW"/>
</dbReference>
<dbReference type="InterPro" id="IPR023612">
    <property type="entry name" value="Peptidase_M4"/>
</dbReference>
<evidence type="ECO:0000259" key="11">
    <source>
        <dbReference type="Pfam" id="PF02868"/>
    </source>
</evidence>
<dbReference type="GO" id="GO:0004222">
    <property type="term" value="F:metalloendopeptidase activity"/>
    <property type="evidence" value="ECO:0007669"/>
    <property type="project" value="UniProtKB-UniRule"/>
</dbReference>
<evidence type="ECO:0000256" key="6">
    <source>
        <dbReference type="ARBA" id="ARBA00022833"/>
    </source>
</evidence>
<keyword evidence="14" id="KW-1185">Reference proteome</keyword>
<comment type="subcellular location">
    <subcellularLocation>
        <location evidence="9">Secreted</location>
    </subcellularLocation>
</comment>
<comment type="similarity">
    <text evidence="1 9">Belongs to the peptidase M4 family.</text>
</comment>
<keyword evidence="7 9" id="KW-0482">Metalloprotease</keyword>
<dbReference type="SUPFAM" id="SSF89260">
    <property type="entry name" value="Collagen-binding domain"/>
    <property type="match status" value="1"/>
</dbReference>
<comment type="caution">
    <text evidence="13">The sequence shown here is derived from an EMBL/GenBank/DDBJ whole genome shotgun (WGS) entry which is preliminary data.</text>
</comment>
<dbReference type="InterPro" id="IPR011096">
    <property type="entry name" value="FTP_domain"/>
</dbReference>
<dbReference type="STRING" id="1312852.EG19_01045"/>
<dbReference type="RefSeq" id="WP_053334926.1">
    <property type="nucleotide sequence ID" value="NZ_JMFG01000011.1"/>
</dbReference>
<feature type="active site" evidence="8">
    <location>
        <position position="327"/>
    </location>
</feature>
<dbReference type="InterPro" id="IPR050728">
    <property type="entry name" value="Zinc_Metalloprotease_M4"/>
</dbReference>
<keyword evidence="9" id="KW-0964">Secreted</keyword>